<dbReference type="InterPro" id="IPR000998">
    <property type="entry name" value="MAM_dom"/>
</dbReference>
<dbReference type="PANTHER" id="PTHR23282">
    <property type="entry name" value="APICAL ENDOSOMAL GLYCOPROTEIN PRECURSOR"/>
    <property type="match status" value="1"/>
</dbReference>
<dbReference type="InterPro" id="IPR013320">
    <property type="entry name" value="ConA-like_dom_sf"/>
</dbReference>
<accession>A0A7J7KT26</accession>
<protein>
    <recommendedName>
        <fullName evidence="2">MAM domain-containing protein</fullName>
    </recommendedName>
</protein>
<reference evidence="3" key="1">
    <citation type="submission" date="2020-06" db="EMBL/GenBank/DDBJ databases">
        <title>Draft genome of Bugula neritina, a colonial animal packing powerful symbionts and potential medicines.</title>
        <authorList>
            <person name="Rayko M."/>
        </authorList>
    </citation>
    <scope>NUCLEOTIDE SEQUENCE [LARGE SCALE GENOMIC DNA]</scope>
    <source>
        <strain evidence="3">Kwan_BN1</strain>
    </source>
</reference>
<dbReference type="InterPro" id="IPR051560">
    <property type="entry name" value="MAM_domain-containing"/>
</dbReference>
<comment type="caution">
    <text evidence="3">The sequence shown here is derived from an EMBL/GenBank/DDBJ whole genome shotgun (WGS) entry which is preliminary data.</text>
</comment>
<dbReference type="AlphaFoldDB" id="A0A7J7KT26"/>
<proteinExistence type="predicted"/>
<gene>
    <name evidence="3" type="ORF">EB796_000363</name>
</gene>
<dbReference type="Proteomes" id="UP000593567">
    <property type="component" value="Unassembled WGS sequence"/>
</dbReference>
<dbReference type="OrthoDB" id="412155at2759"/>
<dbReference type="Pfam" id="PF00629">
    <property type="entry name" value="MAM"/>
    <property type="match status" value="1"/>
</dbReference>
<feature type="region of interest" description="Disordered" evidence="1">
    <location>
        <begin position="119"/>
        <end position="154"/>
    </location>
</feature>
<dbReference type="GO" id="GO:0016020">
    <property type="term" value="C:membrane"/>
    <property type="evidence" value="ECO:0007669"/>
    <property type="project" value="InterPro"/>
</dbReference>
<dbReference type="Gene3D" id="2.60.120.200">
    <property type="match status" value="2"/>
</dbReference>
<evidence type="ECO:0000313" key="3">
    <source>
        <dbReference type="EMBL" id="KAF6041334.1"/>
    </source>
</evidence>
<dbReference type="SUPFAM" id="SSF49899">
    <property type="entry name" value="Concanavalin A-like lectins/glucanases"/>
    <property type="match status" value="1"/>
</dbReference>
<evidence type="ECO:0000313" key="4">
    <source>
        <dbReference type="Proteomes" id="UP000593567"/>
    </source>
</evidence>
<feature type="compositionally biased region" description="Low complexity" evidence="1">
    <location>
        <begin position="127"/>
        <end position="154"/>
    </location>
</feature>
<dbReference type="PANTHER" id="PTHR23282:SF146">
    <property type="entry name" value="RT07201P-RELATED"/>
    <property type="match status" value="1"/>
</dbReference>
<evidence type="ECO:0000256" key="1">
    <source>
        <dbReference type="SAM" id="MobiDB-lite"/>
    </source>
</evidence>
<feature type="domain" description="MAM" evidence="2">
    <location>
        <begin position="87"/>
        <end position="117"/>
    </location>
</feature>
<evidence type="ECO:0000259" key="2">
    <source>
        <dbReference type="PROSITE" id="PS50060"/>
    </source>
</evidence>
<dbReference type="EMBL" id="VXIV02000058">
    <property type="protein sequence ID" value="KAF6041334.1"/>
    <property type="molecule type" value="Genomic_DNA"/>
</dbReference>
<dbReference type="PROSITE" id="PS50060">
    <property type="entry name" value="MAM_2"/>
    <property type="match status" value="1"/>
</dbReference>
<keyword evidence="4" id="KW-1185">Reference proteome</keyword>
<organism evidence="3 4">
    <name type="scientific">Bugula neritina</name>
    <name type="common">Brown bryozoan</name>
    <name type="synonym">Sertularia neritina</name>
    <dbReference type="NCBI Taxonomy" id="10212"/>
    <lineage>
        <taxon>Eukaryota</taxon>
        <taxon>Metazoa</taxon>
        <taxon>Spiralia</taxon>
        <taxon>Lophotrochozoa</taxon>
        <taxon>Bryozoa</taxon>
        <taxon>Gymnolaemata</taxon>
        <taxon>Cheilostomatida</taxon>
        <taxon>Flustrina</taxon>
        <taxon>Buguloidea</taxon>
        <taxon>Bugulidae</taxon>
        <taxon>Bugula</taxon>
    </lineage>
</organism>
<sequence>MVQVRLCTQDLPLTIAVQDTTWGQMHPPLPPPTPPFRWSVHHCLKTPRCFVFYYYMYGNETGSLVISLHANGTTTRKKVIEANKAGYKVIIEGIVGNGYRGDIAVDDFSFQDGACQEPTVTPSCADPTTSLAPTSTTYAPTTTTENTSSSVPTTAATTTTLPTVDISALSDCILADNLTSCGITLSPGVTASADPDSQGVQWTFSSNHSANQTESVTFPAFSGSSEPFCLDFSYKFTFNESGTVELMVELEDGGPQPQQIFLDRQQTTSWNRKMLSVRPPSTNYRVSFDMEKFDVDYLL</sequence>
<name>A0A7J7KT26_BUGNE</name>